<comment type="caution">
    <text evidence="9">The sequence shown here is derived from an EMBL/GenBank/DDBJ whole genome shotgun (WGS) entry which is preliminary data.</text>
</comment>
<accession>A0AAV1JGP9</accession>
<evidence type="ECO:0000256" key="3">
    <source>
        <dbReference type="ARBA" id="ARBA00022448"/>
    </source>
</evidence>
<feature type="transmembrane region" description="Helical" evidence="8">
    <location>
        <begin position="124"/>
        <end position="143"/>
    </location>
</feature>
<comment type="similarity">
    <text evidence="2">Belongs to the nucleotide-sugar transporter family. SLC35B subfamily.</text>
</comment>
<organism evidence="9 10">
    <name type="scientific">Leptosia nina</name>
    <dbReference type="NCBI Taxonomy" id="320188"/>
    <lineage>
        <taxon>Eukaryota</taxon>
        <taxon>Metazoa</taxon>
        <taxon>Ecdysozoa</taxon>
        <taxon>Arthropoda</taxon>
        <taxon>Hexapoda</taxon>
        <taxon>Insecta</taxon>
        <taxon>Pterygota</taxon>
        <taxon>Neoptera</taxon>
        <taxon>Endopterygota</taxon>
        <taxon>Lepidoptera</taxon>
        <taxon>Glossata</taxon>
        <taxon>Ditrysia</taxon>
        <taxon>Papilionoidea</taxon>
        <taxon>Pieridae</taxon>
        <taxon>Pierinae</taxon>
        <taxon>Leptosia</taxon>
    </lineage>
</organism>
<reference evidence="9 10" key="1">
    <citation type="submission" date="2023-11" db="EMBL/GenBank/DDBJ databases">
        <authorList>
            <person name="Okamura Y."/>
        </authorList>
    </citation>
    <scope>NUCLEOTIDE SEQUENCE [LARGE SCALE GENOMIC DNA]</scope>
</reference>
<feature type="transmembrane region" description="Helical" evidence="8">
    <location>
        <begin position="247"/>
        <end position="264"/>
    </location>
</feature>
<dbReference type="Proteomes" id="UP001497472">
    <property type="component" value="Unassembled WGS sequence"/>
</dbReference>
<proteinExistence type="inferred from homology"/>
<dbReference type="PANTHER" id="PTHR10778">
    <property type="entry name" value="SOLUTE CARRIER FAMILY 35 MEMBER B"/>
    <property type="match status" value="1"/>
</dbReference>
<feature type="transmembrane region" description="Helical" evidence="8">
    <location>
        <begin position="163"/>
        <end position="182"/>
    </location>
</feature>
<feature type="transmembrane region" description="Helical" evidence="8">
    <location>
        <begin position="94"/>
        <end position="112"/>
    </location>
</feature>
<dbReference type="EMBL" id="CAVLEF010000010">
    <property type="protein sequence ID" value="CAK1548096.1"/>
    <property type="molecule type" value="Genomic_DNA"/>
</dbReference>
<feature type="transmembrane region" description="Helical" evidence="8">
    <location>
        <begin position="42"/>
        <end position="61"/>
    </location>
</feature>
<evidence type="ECO:0000313" key="9">
    <source>
        <dbReference type="EMBL" id="CAK1548096.1"/>
    </source>
</evidence>
<dbReference type="SUPFAM" id="SSF103481">
    <property type="entry name" value="Multidrug resistance efflux transporter EmrE"/>
    <property type="match status" value="1"/>
</dbReference>
<evidence type="ECO:0000256" key="8">
    <source>
        <dbReference type="SAM" id="Phobius"/>
    </source>
</evidence>
<keyword evidence="10" id="KW-1185">Reference proteome</keyword>
<sequence>MMATNPECANLVTFLQFLCITAQGILTLKHNVFAPKIPLRQYFFLISLFFVTSVANNYVYALHVPSTLHMIIRSAASPTSMFVCWFVKNRVPKVNSILGSIIISCGVAIAMYGGAKVVEEEIKFLHWCAGVLILLATLITGAFTGLQQERLYSEYGKCPEEMLFYTHAIPLPMFSVVLPQMLTIAGSLSTSIWSILILNIFAQFYCAHSVHVLGTKETSVTVTFILTVRKFLSLLISSIVFKNSLTMYHVIGTVLVVVGTYLYFDFFSKKLQQPITYKNK</sequence>
<evidence type="ECO:0000256" key="6">
    <source>
        <dbReference type="ARBA" id="ARBA00022989"/>
    </source>
</evidence>
<keyword evidence="4" id="KW-0762">Sugar transport</keyword>
<evidence type="ECO:0000256" key="1">
    <source>
        <dbReference type="ARBA" id="ARBA00004127"/>
    </source>
</evidence>
<comment type="subcellular location">
    <subcellularLocation>
        <location evidence="1">Endomembrane system</location>
        <topology evidence="1">Multi-pass membrane protein</topology>
    </subcellularLocation>
</comment>
<feature type="transmembrane region" description="Helical" evidence="8">
    <location>
        <begin position="188"/>
        <end position="207"/>
    </location>
</feature>
<dbReference type="GO" id="GO:0005789">
    <property type="term" value="C:endoplasmic reticulum membrane"/>
    <property type="evidence" value="ECO:0007669"/>
    <property type="project" value="TreeGrafter"/>
</dbReference>
<dbReference type="Pfam" id="PF08449">
    <property type="entry name" value="UAA"/>
    <property type="match status" value="1"/>
</dbReference>
<dbReference type="GO" id="GO:0005462">
    <property type="term" value="F:UDP-N-acetylglucosamine transmembrane transporter activity"/>
    <property type="evidence" value="ECO:0007669"/>
    <property type="project" value="TreeGrafter"/>
</dbReference>
<keyword evidence="7 8" id="KW-0472">Membrane</keyword>
<evidence type="ECO:0008006" key="11">
    <source>
        <dbReference type="Google" id="ProtNLM"/>
    </source>
</evidence>
<dbReference type="InterPro" id="IPR037185">
    <property type="entry name" value="EmrE-like"/>
</dbReference>
<evidence type="ECO:0000256" key="5">
    <source>
        <dbReference type="ARBA" id="ARBA00022692"/>
    </source>
</evidence>
<dbReference type="InterPro" id="IPR013657">
    <property type="entry name" value="SCL35B1-4/HUT1"/>
</dbReference>
<evidence type="ECO:0000256" key="2">
    <source>
        <dbReference type="ARBA" id="ARBA00010694"/>
    </source>
</evidence>
<evidence type="ECO:0000256" key="4">
    <source>
        <dbReference type="ARBA" id="ARBA00022597"/>
    </source>
</evidence>
<name>A0AAV1JGP9_9NEOP</name>
<dbReference type="GO" id="GO:0005464">
    <property type="term" value="F:UDP-xylose transmembrane transporter activity"/>
    <property type="evidence" value="ECO:0007669"/>
    <property type="project" value="TreeGrafter"/>
</dbReference>
<dbReference type="PANTHER" id="PTHR10778:SF4">
    <property type="entry name" value="NUCLEOTIDE SUGAR TRANSPORTER SLC35B4"/>
    <property type="match status" value="1"/>
</dbReference>
<feature type="transmembrane region" description="Helical" evidence="8">
    <location>
        <begin position="219"/>
        <end position="241"/>
    </location>
</feature>
<keyword evidence="3" id="KW-0813">Transport</keyword>
<protein>
    <recommendedName>
        <fullName evidence="11">Sugar phosphate transporter domain-containing protein</fullName>
    </recommendedName>
</protein>
<gene>
    <name evidence="9" type="ORF">LNINA_LOCUS7516</name>
</gene>
<dbReference type="AlphaFoldDB" id="A0AAV1JGP9"/>
<evidence type="ECO:0000256" key="7">
    <source>
        <dbReference type="ARBA" id="ARBA00023136"/>
    </source>
</evidence>
<feature type="transmembrane region" description="Helical" evidence="8">
    <location>
        <begin position="12"/>
        <end position="30"/>
    </location>
</feature>
<keyword evidence="5 8" id="KW-0812">Transmembrane</keyword>
<evidence type="ECO:0000313" key="10">
    <source>
        <dbReference type="Proteomes" id="UP001497472"/>
    </source>
</evidence>
<dbReference type="GO" id="GO:0000139">
    <property type="term" value="C:Golgi membrane"/>
    <property type="evidence" value="ECO:0007669"/>
    <property type="project" value="TreeGrafter"/>
</dbReference>
<keyword evidence="6 8" id="KW-1133">Transmembrane helix</keyword>